<reference evidence="3" key="1">
    <citation type="submission" date="2015-05" db="UniProtKB">
        <authorList>
            <consortium name="EnsemblMetazoa"/>
        </authorList>
    </citation>
    <scope>IDENTIFICATION</scope>
</reference>
<organism evidence="3 4">
    <name type="scientific">Rhodnius prolixus</name>
    <name type="common">Triatomid bug</name>
    <dbReference type="NCBI Taxonomy" id="13249"/>
    <lineage>
        <taxon>Eukaryota</taxon>
        <taxon>Metazoa</taxon>
        <taxon>Ecdysozoa</taxon>
        <taxon>Arthropoda</taxon>
        <taxon>Hexapoda</taxon>
        <taxon>Insecta</taxon>
        <taxon>Pterygota</taxon>
        <taxon>Neoptera</taxon>
        <taxon>Paraneoptera</taxon>
        <taxon>Hemiptera</taxon>
        <taxon>Heteroptera</taxon>
        <taxon>Panheteroptera</taxon>
        <taxon>Cimicomorpha</taxon>
        <taxon>Reduviidae</taxon>
        <taxon>Triatominae</taxon>
        <taxon>Rhodnius</taxon>
    </lineage>
</organism>
<evidence type="ECO:0000256" key="2">
    <source>
        <dbReference type="ARBA" id="ARBA00022842"/>
    </source>
</evidence>
<evidence type="ECO:0008006" key="5">
    <source>
        <dbReference type="Google" id="ProtNLM"/>
    </source>
</evidence>
<dbReference type="GO" id="GO:0008299">
    <property type="term" value="P:isoprenoid biosynthetic process"/>
    <property type="evidence" value="ECO:0007669"/>
    <property type="project" value="InterPro"/>
</dbReference>
<dbReference type="EnsemblMetazoa" id="RPRC000062-RA">
    <property type="protein sequence ID" value="RPRC000062-PA"/>
    <property type="gene ID" value="RPRC000062"/>
</dbReference>
<dbReference type="GO" id="GO:0046872">
    <property type="term" value="F:metal ion binding"/>
    <property type="evidence" value="ECO:0007669"/>
    <property type="project" value="UniProtKB-KW"/>
</dbReference>
<protein>
    <recommendedName>
        <fullName evidence="5">Geranylgeranyl pyrophosphate synthase</fullName>
    </recommendedName>
</protein>
<dbReference type="GO" id="GO:0004659">
    <property type="term" value="F:prenyltransferase activity"/>
    <property type="evidence" value="ECO:0007669"/>
    <property type="project" value="InterPro"/>
</dbReference>
<dbReference type="VEuPathDB" id="VectorBase:RPRC000062"/>
<evidence type="ECO:0000313" key="3">
    <source>
        <dbReference type="EnsemblMetazoa" id="RPRC000062-PA"/>
    </source>
</evidence>
<dbReference type="SUPFAM" id="SSF48576">
    <property type="entry name" value="Terpenoid synthases"/>
    <property type="match status" value="1"/>
</dbReference>
<keyword evidence="1" id="KW-0479">Metal-binding</keyword>
<dbReference type="HOGENOM" id="CLU_1436088_0_0_1"/>
<evidence type="ECO:0000256" key="1">
    <source>
        <dbReference type="ARBA" id="ARBA00022723"/>
    </source>
</evidence>
<dbReference type="eggNOG" id="KOG0777">
    <property type="taxonomic scope" value="Eukaryota"/>
</dbReference>
<dbReference type="AlphaFoldDB" id="T1H7T2"/>
<keyword evidence="2" id="KW-0460">Magnesium</keyword>
<evidence type="ECO:0000313" key="4">
    <source>
        <dbReference type="Proteomes" id="UP000015103"/>
    </source>
</evidence>
<sequence length="189" mass="21803">MINIDDIQDNSILRRGIPVAHSIYGVASTINAANYVFFLALDKVLALGHPEATTVYTEQLLELHRGQGMEIYWRDNFTCPTEDEYKTMTIKSKNSRIKNLAILESRVDIPSNSQKSFKILRFMPSARNGLEKPRIFIDLNKETILAKKEMRRLTLLQGKMPKPFAWQESSSLKEDFLGNYSRKQHLIKK</sequence>
<accession>T1H7T2</accession>
<dbReference type="PANTHER" id="PTHR12001">
    <property type="entry name" value="GERANYLGERANYL PYROPHOSPHATE SYNTHASE"/>
    <property type="match status" value="1"/>
</dbReference>
<dbReference type="GO" id="GO:0042811">
    <property type="term" value="P:pheromone biosynthetic process"/>
    <property type="evidence" value="ECO:0007669"/>
    <property type="project" value="UniProtKB-ARBA"/>
</dbReference>
<dbReference type="InterPro" id="IPR008949">
    <property type="entry name" value="Isoprenoid_synthase_dom_sf"/>
</dbReference>
<dbReference type="STRING" id="13249.T1H7T2"/>
<name>T1H7T2_RHOPR</name>
<dbReference type="EMBL" id="ACPB03002680">
    <property type="status" value="NOT_ANNOTATED_CDS"/>
    <property type="molecule type" value="Genomic_DNA"/>
</dbReference>
<proteinExistence type="predicted"/>
<dbReference type="InParanoid" id="T1H7T2"/>
<dbReference type="Pfam" id="PF00348">
    <property type="entry name" value="polyprenyl_synt"/>
    <property type="match status" value="1"/>
</dbReference>
<dbReference type="InterPro" id="IPR000092">
    <property type="entry name" value="Polyprenyl_synt"/>
</dbReference>
<dbReference type="Proteomes" id="UP000015103">
    <property type="component" value="Unassembled WGS sequence"/>
</dbReference>
<keyword evidence="4" id="KW-1185">Reference proteome</keyword>
<dbReference type="PANTHER" id="PTHR12001:SF44">
    <property type="entry name" value="GERANYLGERANYL PYROPHOSPHATE SYNTHASE"/>
    <property type="match status" value="1"/>
</dbReference>
<dbReference type="Gene3D" id="1.10.600.10">
    <property type="entry name" value="Farnesyl Diphosphate Synthase"/>
    <property type="match status" value="1"/>
</dbReference>
<dbReference type="EMBL" id="ACPB03002681">
    <property type="status" value="NOT_ANNOTATED_CDS"/>
    <property type="molecule type" value="Genomic_DNA"/>
</dbReference>